<evidence type="ECO:0008006" key="5">
    <source>
        <dbReference type="Google" id="ProtNLM"/>
    </source>
</evidence>
<keyword evidence="4" id="KW-1185">Reference proteome</keyword>
<dbReference type="GeneID" id="43162191"/>
<gene>
    <name evidence="3" type="ORF">SR858_17550</name>
</gene>
<feature type="transmembrane region" description="Helical" evidence="2">
    <location>
        <begin position="56"/>
        <end position="73"/>
    </location>
</feature>
<dbReference type="Proteomes" id="UP001326110">
    <property type="component" value="Chromosome"/>
</dbReference>
<feature type="transmembrane region" description="Helical" evidence="2">
    <location>
        <begin position="94"/>
        <end position="114"/>
    </location>
</feature>
<keyword evidence="2" id="KW-0472">Membrane</keyword>
<feature type="region of interest" description="Disordered" evidence="1">
    <location>
        <begin position="1"/>
        <end position="41"/>
    </location>
</feature>
<evidence type="ECO:0000313" key="4">
    <source>
        <dbReference type="Proteomes" id="UP001326110"/>
    </source>
</evidence>
<dbReference type="RefSeq" id="WP_019920292.1">
    <property type="nucleotide sequence ID" value="NZ_CP140152.1"/>
</dbReference>
<protein>
    <recommendedName>
        <fullName evidence="5">Integral membrane protein</fullName>
    </recommendedName>
</protein>
<keyword evidence="2" id="KW-1133">Transmembrane helix</keyword>
<dbReference type="EMBL" id="CP140152">
    <property type="protein sequence ID" value="WQH02863.1"/>
    <property type="molecule type" value="Genomic_DNA"/>
</dbReference>
<keyword evidence="2" id="KW-0812">Transmembrane</keyword>
<evidence type="ECO:0000256" key="2">
    <source>
        <dbReference type="SAM" id="Phobius"/>
    </source>
</evidence>
<evidence type="ECO:0000256" key="1">
    <source>
        <dbReference type="SAM" id="MobiDB-lite"/>
    </source>
</evidence>
<name>A0ABZ0XT16_9BURK</name>
<feature type="compositionally biased region" description="Low complexity" evidence="1">
    <location>
        <begin position="20"/>
        <end position="40"/>
    </location>
</feature>
<sequence>MAQDNKDTGFALPAPDAGKTPPAATEQPATPATTTDTTTTEMPVLAGAADTSSRDLLVGGGILLVLFIAFFFARGAYANALVVKRVPPNKANAAGWWLFVFLASISTGVVLAAVNAAKFMAPLIIGPILAVALLALVLTFVSGRR</sequence>
<evidence type="ECO:0000313" key="3">
    <source>
        <dbReference type="EMBL" id="WQH02863.1"/>
    </source>
</evidence>
<accession>A0ABZ0XT16</accession>
<proteinExistence type="predicted"/>
<organism evidence="3 4">
    <name type="scientific">Duganella zoogloeoides</name>
    <dbReference type="NCBI Taxonomy" id="75659"/>
    <lineage>
        <taxon>Bacteria</taxon>
        <taxon>Pseudomonadati</taxon>
        <taxon>Pseudomonadota</taxon>
        <taxon>Betaproteobacteria</taxon>
        <taxon>Burkholderiales</taxon>
        <taxon>Oxalobacteraceae</taxon>
        <taxon>Telluria group</taxon>
        <taxon>Duganella</taxon>
    </lineage>
</organism>
<feature type="transmembrane region" description="Helical" evidence="2">
    <location>
        <begin position="120"/>
        <end position="141"/>
    </location>
</feature>
<reference evidence="3 4" key="1">
    <citation type="submission" date="2023-11" db="EMBL/GenBank/DDBJ databases">
        <title>MicrobeMod: A computational toolkit for identifying prokaryotic methylation and restriction-modification with nanopore sequencing.</title>
        <authorList>
            <person name="Crits-Christoph A."/>
            <person name="Kang S.C."/>
            <person name="Lee H."/>
            <person name="Ostrov N."/>
        </authorList>
    </citation>
    <scope>NUCLEOTIDE SEQUENCE [LARGE SCALE GENOMIC DNA]</scope>
    <source>
        <strain evidence="3 4">ATCC 25935</strain>
    </source>
</reference>